<gene>
    <name evidence="1" type="ORF">Dxin01_04337</name>
</gene>
<protein>
    <submittedName>
        <fullName evidence="1">Uncharacterized protein</fullName>
    </submittedName>
</protein>
<dbReference type="EMBL" id="BAABRN010000174">
    <property type="protein sequence ID" value="GAA5504559.1"/>
    <property type="molecule type" value="Genomic_DNA"/>
</dbReference>
<comment type="caution">
    <text evidence="1">The sequence shown here is derived from an EMBL/GenBank/DDBJ whole genome shotgun (WGS) entry which is preliminary data.</text>
</comment>
<accession>A0ABP9VH63</accession>
<keyword evidence="2" id="KW-1185">Reference proteome</keyword>
<dbReference type="Proteomes" id="UP001458946">
    <property type="component" value="Unassembled WGS sequence"/>
</dbReference>
<proteinExistence type="predicted"/>
<sequence>MLFPESSSESFTFLGAKVSSFQQAAHEPLDSISPDTELPFITAFMHEVPVNRQGILKRSLEFYEVTRGPSSAAFHLLNHLADVADDV</sequence>
<organism evidence="1 2">
    <name type="scientific">Deinococcus xinjiangensis</name>
    <dbReference type="NCBI Taxonomy" id="457454"/>
    <lineage>
        <taxon>Bacteria</taxon>
        <taxon>Thermotogati</taxon>
        <taxon>Deinococcota</taxon>
        <taxon>Deinococci</taxon>
        <taxon>Deinococcales</taxon>
        <taxon>Deinococcaceae</taxon>
        <taxon>Deinococcus</taxon>
    </lineage>
</organism>
<evidence type="ECO:0000313" key="1">
    <source>
        <dbReference type="EMBL" id="GAA5504559.1"/>
    </source>
</evidence>
<name>A0ABP9VH63_9DEIO</name>
<reference evidence="1 2" key="1">
    <citation type="submission" date="2024-02" db="EMBL/GenBank/DDBJ databases">
        <title>Deinococcus xinjiangensis NBRC 107630.</title>
        <authorList>
            <person name="Ichikawa N."/>
            <person name="Katano-Makiyama Y."/>
            <person name="Hidaka K."/>
        </authorList>
    </citation>
    <scope>NUCLEOTIDE SEQUENCE [LARGE SCALE GENOMIC DNA]</scope>
    <source>
        <strain evidence="1 2">NBRC 107630</strain>
    </source>
</reference>
<evidence type="ECO:0000313" key="2">
    <source>
        <dbReference type="Proteomes" id="UP001458946"/>
    </source>
</evidence>